<protein>
    <submittedName>
        <fullName evidence="1">Uncharacterized protein</fullName>
    </submittedName>
</protein>
<geneLocation type="plasmid" evidence="1 2">
    <name>pACHL01</name>
</geneLocation>
<evidence type="ECO:0000313" key="2">
    <source>
        <dbReference type="Proteomes" id="UP000002505"/>
    </source>
</evidence>
<reference evidence="1" key="1">
    <citation type="submission" date="2009-01" db="EMBL/GenBank/DDBJ databases">
        <title>Complete sequence of plasmid1 of Arthrobacter chlorophenolicus A6.</title>
        <authorList>
            <consortium name="US DOE Joint Genome Institute"/>
            <person name="Lucas S."/>
            <person name="Copeland A."/>
            <person name="Lapidus A."/>
            <person name="Glavina del Rio T."/>
            <person name="Tice H."/>
            <person name="Bruce D."/>
            <person name="Goodwin L."/>
            <person name="Pitluck S."/>
            <person name="Goltsman E."/>
            <person name="Clum A."/>
            <person name="Larimer F."/>
            <person name="Land M."/>
            <person name="Hauser L."/>
            <person name="Kyrpides N."/>
            <person name="Mikhailova N."/>
            <person name="Jansson J."/>
            <person name="Richardson P."/>
        </authorList>
    </citation>
    <scope>NUCLEOTIDE SEQUENCE [LARGE SCALE GENOMIC DNA]</scope>
    <source>
        <strain evidence="1">A6</strain>
        <plasmid evidence="1">pACHL01</plasmid>
    </source>
</reference>
<accession>B8HIH1</accession>
<dbReference type="RefSeq" id="WP_012623235.1">
    <property type="nucleotide sequence ID" value="NC_011879.1"/>
</dbReference>
<dbReference type="KEGG" id="ach:Achl_4267"/>
<dbReference type="HOGENOM" id="CLU_2010535_0_0_11"/>
<organism evidence="1 2">
    <name type="scientific">Pseudarthrobacter chlorophenolicus (strain ATCC 700700 / DSM 12829 / CIP 107037 / JCM 12360 / KCTC 9906 / NCIMB 13794 / A6)</name>
    <name type="common">Arthrobacter chlorophenolicus</name>
    <dbReference type="NCBI Taxonomy" id="452863"/>
    <lineage>
        <taxon>Bacteria</taxon>
        <taxon>Bacillati</taxon>
        <taxon>Actinomycetota</taxon>
        <taxon>Actinomycetes</taxon>
        <taxon>Micrococcales</taxon>
        <taxon>Micrococcaceae</taxon>
        <taxon>Pseudarthrobacter</taxon>
    </lineage>
</organism>
<gene>
    <name evidence="1" type="ordered locus">Achl_4267</name>
</gene>
<keyword evidence="2" id="KW-1185">Reference proteome</keyword>
<proteinExistence type="predicted"/>
<sequence>MTSEPSELDVQKQDAVRRIAESIGSHQAVRREDGPGWTCRNVLCASKGLVLLTLGDRYRHQSIVAVNDLLSTLRFDREIDLSEDGVPEDKMDADFTYSLLTDLLDAAPAGRSYAERMARSASV</sequence>
<keyword evidence="1" id="KW-0614">Plasmid</keyword>
<evidence type="ECO:0000313" key="1">
    <source>
        <dbReference type="EMBL" id="ACL42218.1"/>
    </source>
</evidence>
<dbReference type="Proteomes" id="UP000002505">
    <property type="component" value="Plasmid pACHL01"/>
</dbReference>
<dbReference type="AlphaFoldDB" id="B8HIH1"/>
<name>B8HIH1_PSECP</name>
<dbReference type="EMBL" id="CP001342">
    <property type="protein sequence ID" value="ACL42218.1"/>
    <property type="molecule type" value="Genomic_DNA"/>
</dbReference>